<evidence type="ECO:0000256" key="4">
    <source>
        <dbReference type="ARBA" id="ARBA00023136"/>
    </source>
</evidence>
<name>A0ABV4ATK5_9GAMM</name>
<dbReference type="Pfam" id="PF07681">
    <property type="entry name" value="DoxX"/>
    <property type="match status" value="1"/>
</dbReference>
<keyword evidence="7" id="KW-1185">Reference proteome</keyword>
<dbReference type="Proteomes" id="UP001562159">
    <property type="component" value="Unassembled WGS sequence"/>
</dbReference>
<evidence type="ECO:0008006" key="8">
    <source>
        <dbReference type="Google" id="ProtNLM"/>
    </source>
</evidence>
<evidence type="ECO:0000313" key="7">
    <source>
        <dbReference type="Proteomes" id="UP001562159"/>
    </source>
</evidence>
<evidence type="ECO:0000256" key="3">
    <source>
        <dbReference type="ARBA" id="ARBA00022989"/>
    </source>
</evidence>
<feature type="transmembrane region" description="Helical" evidence="5">
    <location>
        <begin position="75"/>
        <end position="93"/>
    </location>
</feature>
<feature type="transmembrane region" description="Helical" evidence="5">
    <location>
        <begin position="255"/>
        <end position="274"/>
    </location>
</feature>
<feature type="transmembrane region" description="Helical" evidence="5">
    <location>
        <begin position="129"/>
        <end position="150"/>
    </location>
</feature>
<gene>
    <name evidence="6" type="ORF">AB7878_14940</name>
</gene>
<feature type="transmembrane region" description="Helical" evidence="5">
    <location>
        <begin position="40"/>
        <end position="63"/>
    </location>
</feature>
<reference evidence="6 7" key="1">
    <citation type="submission" date="2024-07" db="EMBL/GenBank/DDBJ databases">
        <title>Molecular mechanisms and environmental adaptations of flagellar loss and biofilm growth of Rhodanobacter under environmental stress.</title>
        <authorList>
            <person name="Chen M."/>
        </authorList>
    </citation>
    <scope>NUCLEOTIDE SEQUENCE [LARGE SCALE GENOMIC DNA]</scope>
    <source>
        <strain evidence="6 7">RS22</strain>
    </source>
</reference>
<accession>A0ABV4ATK5</accession>
<feature type="transmembrane region" description="Helical" evidence="5">
    <location>
        <begin position="170"/>
        <end position="197"/>
    </location>
</feature>
<proteinExistence type="predicted"/>
<comment type="caution">
    <text evidence="6">The sequence shown here is derived from an EMBL/GenBank/DDBJ whole genome shotgun (WGS) entry which is preliminary data.</text>
</comment>
<feature type="transmembrane region" description="Helical" evidence="5">
    <location>
        <begin position="203"/>
        <end position="223"/>
    </location>
</feature>
<evidence type="ECO:0000256" key="5">
    <source>
        <dbReference type="SAM" id="Phobius"/>
    </source>
</evidence>
<comment type="subcellular location">
    <subcellularLocation>
        <location evidence="1">Membrane</location>
        <topology evidence="1">Multi-pass membrane protein</topology>
    </subcellularLocation>
</comment>
<sequence>MTAAIVVNDRRAGVPAWLAACLVVGANDSTARGIGPGRMLLALVMIALGLRGLVFGDFAGVWQRIPIAHLPAQGFFIYLTALVELATGIGILLPRLAKVSAGTMSVFALLWMVLLKFPAILYAPSMEAVWLGAGEIAVILAGAWTVFATLAKPDGRFLAGRNGIRNARLLFVLALPTIGLSHYFYADITAGFVPAWLPWRHGWAYLTGAGSLATAIGLLFGLWPRLAATLEAAMLGVITVLVWLPPLFAQPHDSGAWSAFLMSSAITAGAAVVADSYRGTGWMTRGPRD</sequence>
<dbReference type="InterPro" id="IPR032808">
    <property type="entry name" value="DoxX"/>
</dbReference>
<feature type="transmembrane region" description="Helical" evidence="5">
    <location>
        <begin position="105"/>
        <end position="123"/>
    </location>
</feature>
<evidence type="ECO:0000256" key="2">
    <source>
        <dbReference type="ARBA" id="ARBA00022692"/>
    </source>
</evidence>
<keyword evidence="2 5" id="KW-0812">Transmembrane</keyword>
<protein>
    <recommendedName>
        <fullName evidence="8">DoxX family protein</fullName>
    </recommendedName>
</protein>
<organism evidence="6 7">
    <name type="scientific">Rhodanobacter humi</name>
    <dbReference type="NCBI Taxonomy" id="1888173"/>
    <lineage>
        <taxon>Bacteria</taxon>
        <taxon>Pseudomonadati</taxon>
        <taxon>Pseudomonadota</taxon>
        <taxon>Gammaproteobacteria</taxon>
        <taxon>Lysobacterales</taxon>
        <taxon>Rhodanobacteraceae</taxon>
        <taxon>Rhodanobacter</taxon>
    </lineage>
</organism>
<evidence type="ECO:0000256" key="1">
    <source>
        <dbReference type="ARBA" id="ARBA00004141"/>
    </source>
</evidence>
<dbReference type="EMBL" id="JBGBPY010000001">
    <property type="protein sequence ID" value="MEY2183718.1"/>
    <property type="molecule type" value="Genomic_DNA"/>
</dbReference>
<feature type="transmembrane region" description="Helical" evidence="5">
    <location>
        <begin position="230"/>
        <end position="249"/>
    </location>
</feature>
<keyword evidence="4 5" id="KW-0472">Membrane</keyword>
<keyword evidence="3 5" id="KW-1133">Transmembrane helix</keyword>
<evidence type="ECO:0000313" key="6">
    <source>
        <dbReference type="EMBL" id="MEY2183718.1"/>
    </source>
</evidence>